<feature type="transmembrane region" description="Helical" evidence="8">
    <location>
        <begin position="165"/>
        <end position="187"/>
    </location>
</feature>
<sequence length="535" mass="58705">MLRFIQKESKTIIGAATIVGVLSFMSRIVGFIRDRILAGAFGAGDTLDVYYAAFKIPDLLFSLIVVGALSASFIPIFLSHYNHPLGKEKAWAFANNTVHLIGGIVVVSSILLILFSGPLSEVVAPGFQEFKQVRVASFMRVMFLGQVFLAISMIYGSVLQSLKKFFLYALAPIFYNVGIIIGAFWLVDFMGPVGLAWGVVLGAFIHLLVQIVGLKDTEYRYRFVFDLRSKDVVKMAKLMGPRTIGIAVNQLMFILLTVIASTFVAGSLTVFQFAYNIEFFPVGIIGVSFAIAVFPTLSELADKKNFEEFIRVIAGTTRQLLYLLVPMTLLFLIMRAQIVRVVVGAGAFDWVATIATADTLAFFALTFIPQSLVFLLARAFYALHDTITPLVVAVVSALIGVLSAFLLKDAFGVIALAMAYSVASTINALLLWITLRQRMGTLNESTILPVVFKIAISGMLSGFVMQLLKPVVVSFLSLESFMGVFLQGFLAGGAGLLVYVFMGWMLRIEEQSKFFAGFKRSTMRQSSPQEVIPDN</sequence>
<dbReference type="GO" id="GO:0009252">
    <property type="term" value="P:peptidoglycan biosynthetic process"/>
    <property type="evidence" value="ECO:0007669"/>
    <property type="project" value="UniProtKB-UniRule"/>
</dbReference>
<keyword evidence="8 9" id="KW-0813">Transport</keyword>
<evidence type="ECO:0000256" key="1">
    <source>
        <dbReference type="ARBA" id="ARBA00004651"/>
    </source>
</evidence>
<feature type="transmembrane region" description="Helical" evidence="8">
    <location>
        <begin position="480"/>
        <end position="506"/>
    </location>
</feature>
<evidence type="ECO:0000256" key="5">
    <source>
        <dbReference type="ARBA" id="ARBA00022984"/>
    </source>
</evidence>
<keyword evidence="7 8" id="KW-0472">Membrane</keyword>
<evidence type="ECO:0000256" key="2">
    <source>
        <dbReference type="ARBA" id="ARBA00022475"/>
    </source>
</evidence>
<comment type="similarity">
    <text evidence="8 9">Belongs to the MurJ/MviN family.</text>
</comment>
<feature type="transmembrane region" description="Helical" evidence="8">
    <location>
        <begin position="12"/>
        <end position="32"/>
    </location>
</feature>
<evidence type="ECO:0000256" key="4">
    <source>
        <dbReference type="ARBA" id="ARBA00022960"/>
    </source>
</evidence>
<proteinExistence type="inferred from homology"/>
<dbReference type="CDD" id="cd13123">
    <property type="entry name" value="MATE_MurJ_like"/>
    <property type="match status" value="1"/>
</dbReference>
<gene>
    <name evidence="10" type="primary">mviN</name>
    <name evidence="8" type="synonym">murJ</name>
    <name evidence="10" type="ORF">COV05_03960</name>
</gene>
<comment type="caution">
    <text evidence="10">The sequence shown here is derived from an EMBL/GenBank/DDBJ whole genome shotgun (WGS) entry which is preliminary data.</text>
</comment>
<protein>
    <recommendedName>
        <fullName evidence="8">Probable lipid II flippase MurJ</fullName>
    </recommendedName>
</protein>
<feature type="transmembrane region" description="Helical" evidence="8">
    <location>
        <begin position="447"/>
        <end position="468"/>
    </location>
</feature>
<evidence type="ECO:0000313" key="10">
    <source>
        <dbReference type="EMBL" id="PJE76495.1"/>
    </source>
</evidence>
<dbReference type="AlphaFoldDB" id="A0A2M8LGG9"/>
<dbReference type="PANTHER" id="PTHR47019:SF1">
    <property type="entry name" value="LIPID II FLIPPASE MURJ"/>
    <property type="match status" value="1"/>
</dbReference>
<feature type="transmembrane region" description="Helical" evidence="8">
    <location>
        <begin position="413"/>
        <end position="435"/>
    </location>
</feature>
<feature type="transmembrane region" description="Helical" evidence="8">
    <location>
        <begin position="90"/>
        <end position="115"/>
    </location>
</feature>
<dbReference type="InterPro" id="IPR004268">
    <property type="entry name" value="MurJ"/>
</dbReference>
<dbReference type="PRINTS" id="PR01806">
    <property type="entry name" value="VIRFACTRMVIN"/>
</dbReference>
<dbReference type="HAMAP" id="MF_02078">
    <property type="entry name" value="MurJ_MviN"/>
    <property type="match status" value="1"/>
</dbReference>
<dbReference type="PIRSF" id="PIRSF002869">
    <property type="entry name" value="MviN"/>
    <property type="match status" value="1"/>
</dbReference>
<dbReference type="GO" id="GO:0071555">
    <property type="term" value="P:cell wall organization"/>
    <property type="evidence" value="ECO:0007669"/>
    <property type="project" value="UniProtKB-UniRule"/>
</dbReference>
<dbReference type="EMBL" id="PFEU01000018">
    <property type="protein sequence ID" value="PJE76495.1"/>
    <property type="molecule type" value="Genomic_DNA"/>
</dbReference>
<feature type="transmembrane region" description="Helical" evidence="8">
    <location>
        <begin position="279"/>
        <end position="300"/>
    </location>
</feature>
<feature type="transmembrane region" description="Helical" evidence="8">
    <location>
        <begin position="350"/>
        <end position="375"/>
    </location>
</feature>
<dbReference type="GO" id="GO:0005886">
    <property type="term" value="C:plasma membrane"/>
    <property type="evidence" value="ECO:0007669"/>
    <property type="project" value="UniProtKB-SubCell"/>
</dbReference>
<dbReference type="PANTHER" id="PTHR47019">
    <property type="entry name" value="LIPID II FLIPPASE MURJ"/>
    <property type="match status" value="1"/>
</dbReference>
<feature type="transmembrane region" description="Helical" evidence="8">
    <location>
        <begin position="387"/>
        <end position="407"/>
    </location>
</feature>
<dbReference type="Proteomes" id="UP000231436">
    <property type="component" value="Unassembled WGS sequence"/>
</dbReference>
<comment type="function">
    <text evidence="8 9">Involved in peptidoglycan biosynthesis. Transports lipid-linked peptidoglycan precursors from the inner to the outer leaflet of the cytoplasmic membrane.</text>
</comment>
<feature type="transmembrane region" description="Helical" evidence="8">
    <location>
        <begin position="59"/>
        <end position="78"/>
    </location>
</feature>
<dbReference type="GO" id="GO:0015648">
    <property type="term" value="F:lipid-linked peptidoglycan transporter activity"/>
    <property type="evidence" value="ECO:0007669"/>
    <property type="project" value="UniProtKB-UniRule"/>
</dbReference>
<dbReference type="InterPro" id="IPR051050">
    <property type="entry name" value="Lipid_II_flippase_MurJ/MviN"/>
</dbReference>
<evidence type="ECO:0000256" key="8">
    <source>
        <dbReference type="HAMAP-Rule" id="MF_02078"/>
    </source>
</evidence>
<keyword evidence="6 8" id="KW-1133">Transmembrane helix</keyword>
<feature type="transmembrane region" description="Helical" evidence="8">
    <location>
        <begin position="320"/>
        <end position="338"/>
    </location>
</feature>
<keyword evidence="4 8" id="KW-0133">Cell shape</keyword>
<evidence type="ECO:0000256" key="7">
    <source>
        <dbReference type="ARBA" id="ARBA00023136"/>
    </source>
</evidence>
<dbReference type="NCBIfam" id="TIGR01695">
    <property type="entry name" value="murJ_mviN"/>
    <property type="match status" value="1"/>
</dbReference>
<evidence type="ECO:0000256" key="3">
    <source>
        <dbReference type="ARBA" id="ARBA00022692"/>
    </source>
</evidence>
<dbReference type="GO" id="GO:0034204">
    <property type="term" value="P:lipid translocation"/>
    <property type="evidence" value="ECO:0007669"/>
    <property type="project" value="TreeGrafter"/>
</dbReference>
<keyword evidence="2 8" id="KW-1003">Cell membrane</keyword>
<feature type="transmembrane region" description="Helical" evidence="8">
    <location>
        <begin position="135"/>
        <end position="158"/>
    </location>
</feature>
<keyword evidence="5 8" id="KW-0573">Peptidoglycan synthesis</keyword>
<accession>A0A2M8LGG9</accession>
<feature type="transmembrane region" description="Helical" evidence="8">
    <location>
        <begin position="251"/>
        <end position="273"/>
    </location>
</feature>
<organism evidence="10 11">
    <name type="scientific">Candidatus Uhrbacteria bacterium CG10_big_fil_rev_8_21_14_0_10_48_16</name>
    <dbReference type="NCBI Taxonomy" id="1975038"/>
    <lineage>
        <taxon>Bacteria</taxon>
        <taxon>Candidatus Uhriibacteriota</taxon>
    </lineage>
</organism>
<comment type="subcellular location">
    <subcellularLocation>
        <location evidence="1 8">Cell membrane</location>
        <topology evidence="1 8">Multi-pass membrane protein</topology>
    </subcellularLocation>
</comment>
<feature type="transmembrane region" description="Helical" evidence="8">
    <location>
        <begin position="193"/>
        <end position="214"/>
    </location>
</feature>
<name>A0A2M8LGG9_9BACT</name>
<keyword evidence="3 8" id="KW-0812">Transmembrane</keyword>
<dbReference type="Pfam" id="PF03023">
    <property type="entry name" value="MurJ"/>
    <property type="match status" value="1"/>
</dbReference>
<comment type="pathway">
    <text evidence="8">Cell wall biogenesis; peptidoglycan biosynthesis.</text>
</comment>
<dbReference type="UniPathway" id="UPA00219"/>
<evidence type="ECO:0000256" key="9">
    <source>
        <dbReference type="PIRNR" id="PIRNR002869"/>
    </source>
</evidence>
<dbReference type="GO" id="GO:0008360">
    <property type="term" value="P:regulation of cell shape"/>
    <property type="evidence" value="ECO:0007669"/>
    <property type="project" value="UniProtKB-UniRule"/>
</dbReference>
<evidence type="ECO:0000256" key="6">
    <source>
        <dbReference type="ARBA" id="ARBA00022989"/>
    </source>
</evidence>
<reference evidence="11" key="1">
    <citation type="submission" date="2017-09" db="EMBL/GenBank/DDBJ databases">
        <title>Depth-based differentiation of microbial function through sediment-hosted aquifers and enrichment of novel symbionts in the deep terrestrial subsurface.</title>
        <authorList>
            <person name="Probst A.J."/>
            <person name="Ladd B."/>
            <person name="Jarett J.K."/>
            <person name="Geller-Mcgrath D.E."/>
            <person name="Sieber C.M.K."/>
            <person name="Emerson J.B."/>
            <person name="Anantharaman K."/>
            <person name="Thomas B.C."/>
            <person name="Malmstrom R."/>
            <person name="Stieglmeier M."/>
            <person name="Klingl A."/>
            <person name="Woyke T."/>
            <person name="Ryan C.M."/>
            <person name="Banfield J.F."/>
        </authorList>
    </citation>
    <scope>NUCLEOTIDE SEQUENCE [LARGE SCALE GENOMIC DNA]</scope>
</reference>
<evidence type="ECO:0000313" key="11">
    <source>
        <dbReference type="Proteomes" id="UP000231436"/>
    </source>
</evidence>
<keyword evidence="8 9" id="KW-0961">Cell wall biogenesis/degradation</keyword>